<dbReference type="EMBL" id="JACEIK010000300">
    <property type="protein sequence ID" value="MCD7454390.1"/>
    <property type="molecule type" value="Genomic_DNA"/>
</dbReference>
<evidence type="ECO:0000313" key="1">
    <source>
        <dbReference type="EMBL" id="MCD7454390.1"/>
    </source>
</evidence>
<reference evidence="1 2" key="1">
    <citation type="journal article" date="2021" name="BMC Genomics">
        <title>Datura genome reveals duplications of psychoactive alkaloid biosynthetic genes and high mutation rate following tissue culture.</title>
        <authorList>
            <person name="Rajewski A."/>
            <person name="Carter-House D."/>
            <person name="Stajich J."/>
            <person name="Litt A."/>
        </authorList>
    </citation>
    <scope>NUCLEOTIDE SEQUENCE [LARGE SCALE GENOMIC DNA]</scope>
    <source>
        <strain evidence="1">AR-01</strain>
    </source>
</reference>
<accession>A0ABS8S5I8</accession>
<gene>
    <name evidence="1" type="ORF">HAX54_024757</name>
</gene>
<protein>
    <submittedName>
        <fullName evidence="1">Uncharacterized protein</fullName>
    </submittedName>
</protein>
<dbReference type="Proteomes" id="UP000823775">
    <property type="component" value="Unassembled WGS sequence"/>
</dbReference>
<proteinExistence type="predicted"/>
<keyword evidence="2" id="KW-1185">Reference proteome</keyword>
<organism evidence="1 2">
    <name type="scientific">Datura stramonium</name>
    <name type="common">Jimsonweed</name>
    <name type="synonym">Common thornapple</name>
    <dbReference type="NCBI Taxonomy" id="4076"/>
    <lineage>
        <taxon>Eukaryota</taxon>
        <taxon>Viridiplantae</taxon>
        <taxon>Streptophyta</taxon>
        <taxon>Embryophyta</taxon>
        <taxon>Tracheophyta</taxon>
        <taxon>Spermatophyta</taxon>
        <taxon>Magnoliopsida</taxon>
        <taxon>eudicotyledons</taxon>
        <taxon>Gunneridae</taxon>
        <taxon>Pentapetalae</taxon>
        <taxon>asterids</taxon>
        <taxon>lamiids</taxon>
        <taxon>Solanales</taxon>
        <taxon>Solanaceae</taxon>
        <taxon>Solanoideae</taxon>
        <taxon>Datureae</taxon>
        <taxon>Datura</taxon>
    </lineage>
</organism>
<name>A0ABS8S5I8_DATST</name>
<evidence type="ECO:0000313" key="2">
    <source>
        <dbReference type="Proteomes" id="UP000823775"/>
    </source>
</evidence>
<comment type="caution">
    <text evidence="1">The sequence shown here is derived from an EMBL/GenBank/DDBJ whole genome shotgun (WGS) entry which is preliminary data.</text>
</comment>
<sequence length="161" mass="18613">MCCRESAERVSIGQETISAKEFSIAMFLAGRSLKRKFRPFRLFSSMLQLPSMIWYSFKPLRVGHEVTASAPTPLRQEGLAHQLHFAKRWQERNDLSPNLLKQPKGLARSESRPCRKADRKGRVDTWRGIPDRLVNKTYGEYLLEYLLFAGIKPFLCRGLVQ</sequence>